<name>A0A7H2BE53_9MICC</name>
<dbReference type="Proteomes" id="UP000516404">
    <property type="component" value="Chromosome"/>
</dbReference>
<dbReference type="RefSeq" id="WP_190724740.1">
    <property type="nucleotide sequence ID" value="NZ_CP061539.1"/>
</dbReference>
<dbReference type="Gene3D" id="3.40.50.2000">
    <property type="entry name" value="Glycogen Phosphorylase B"/>
    <property type="match status" value="3"/>
</dbReference>
<proteinExistence type="predicted"/>
<evidence type="ECO:0000256" key="1">
    <source>
        <dbReference type="ARBA" id="ARBA00022676"/>
    </source>
</evidence>
<evidence type="ECO:0000313" key="6">
    <source>
        <dbReference type="Proteomes" id="UP000516404"/>
    </source>
</evidence>
<keyword evidence="1" id="KW-0328">Glycosyltransferase</keyword>
<feature type="domain" description="Glycosyltransferase subfamily 4-like N-terminal" evidence="4">
    <location>
        <begin position="38"/>
        <end position="156"/>
    </location>
</feature>
<dbReference type="InterPro" id="IPR001296">
    <property type="entry name" value="Glyco_trans_1"/>
</dbReference>
<dbReference type="GO" id="GO:0016757">
    <property type="term" value="F:glycosyltransferase activity"/>
    <property type="evidence" value="ECO:0007669"/>
    <property type="project" value="UniProtKB-KW"/>
</dbReference>
<dbReference type="AlphaFoldDB" id="A0A7H2BE53"/>
<evidence type="ECO:0000259" key="3">
    <source>
        <dbReference type="Pfam" id="PF00534"/>
    </source>
</evidence>
<dbReference type="Pfam" id="PF00534">
    <property type="entry name" value="Glycos_transf_1"/>
    <property type="match status" value="1"/>
</dbReference>
<keyword evidence="2 5" id="KW-0808">Transferase</keyword>
<reference evidence="5 6" key="1">
    <citation type="submission" date="2020-09" db="EMBL/GenBank/DDBJ databases">
        <title>Investigation of environmental microbes.</title>
        <authorList>
            <person name="Ou Y."/>
            <person name="Kang Q."/>
        </authorList>
    </citation>
    <scope>NUCLEOTIDE SEQUENCE [LARGE SCALE GENOMIC DNA]</scope>
    <source>
        <strain evidence="5 6">KJZ-14</strain>
    </source>
</reference>
<feature type="domain" description="Glycosyltransferase subfamily 4-like N-terminal" evidence="4">
    <location>
        <begin position="366"/>
        <end position="524"/>
    </location>
</feature>
<evidence type="ECO:0000259" key="4">
    <source>
        <dbReference type="Pfam" id="PF13439"/>
    </source>
</evidence>
<dbReference type="EMBL" id="CP061539">
    <property type="protein sequence ID" value="QNV37949.1"/>
    <property type="molecule type" value="Genomic_DNA"/>
</dbReference>
<feature type="domain" description="Glycosyl transferase family 1" evidence="3">
    <location>
        <begin position="541"/>
        <end position="673"/>
    </location>
</feature>
<dbReference type="KEGG" id="rter:IDM49_01210"/>
<evidence type="ECO:0000313" key="5">
    <source>
        <dbReference type="EMBL" id="QNV37949.1"/>
    </source>
</evidence>
<organism evidence="5 6">
    <name type="scientific">Rothia terrae</name>
    <dbReference type="NCBI Taxonomy" id="396015"/>
    <lineage>
        <taxon>Bacteria</taxon>
        <taxon>Bacillati</taxon>
        <taxon>Actinomycetota</taxon>
        <taxon>Actinomycetes</taxon>
        <taxon>Micrococcales</taxon>
        <taxon>Micrococcaceae</taxon>
        <taxon>Rothia</taxon>
    </lineage>
</organism>
<sequence length="706" mass="77854">MAVLSIPSQHPYVRSIYPRLTVHDVKVLDDPLLDPQEPARWWPHPAFTPQWWQQDTADTSWQDKQSIDTVHVHFGFEHLSVQETREFVAELRRRRIPLIITVHDIDNPHLNDQSSYHQQLRVLLEDAARILTLTPLASQRLTQEFNVDPARIQVVAHPQVVPAETTVQPAHPPVQVGTFLKSVRSNVVSDFQFYKDAAAQCAQQGQRLSVFIHQDQQDTELFKQLENCADIDLRAHDEFSDDQLFAAIVSCQAVLLPYQGGTHSGWMEMCRDLSVPVAVPDCGCFSGQADSADAVATYPTGDGNLAGKAASNLAARGHIPYQGNRAHQLKNAVSLHHQMAEELSGQKFNIAFVAPNRFPIVEPYAGGLEAFCASTVRALREFGHRVDFYAAQGSAGNTKNFEFSGIDWTGYEHQMTDHTYPPGEREKEDAEFRVLRQRLEKDLANGIIDLVYNNSLHPEFFGSALHPRLITTLHTPAFEEMQEGIAQAVSQHGATGAGVFTAVSQASASTWDLPAPAHIIPNSMNENLWTPGPGGQRAVWFGRVVPEKGPHLAIDAARQAGLSITVIGRVGDPEYFDAEISPRLGTDVEMVSECSQQELRTQVGKAAICFVTPQWDEPFGMVVIEALACGTPVVAFARGGIPEILADYPQLLVSPAEGATGLANAVPRALELSRAELSRWAHSTFGSKELAKRYTNLFSQTVGEVL</sequence>
<dbReference type="InterPro" id="IPR028098">
    <property type="entry name" value="Glyco_trans_4-like_N"/>
</dbReference>
<dbReference type="PANTHER" id="PTHR12526:SF595">
    <property type="entry name" value="BLL5217 PROTEIN"/>
    <property type="match status" value="1"/>
</dbReference>
<keyword evidence="6" id="KW-1185">Reference proteome</keyword>
<evidence type="ECO:0000256" key="2">
    <source>
        <dbReference type="ARBA" id="ARBA00022679"/>
    </source>
</evidence>
<protein>
    <submittedName>
        <fullName evidence="5">Glycosyltransferase</fullName>
    </submittedName>
</protein>
<gene>
    <name evidence="5" type="ORF">IDM49_01210</name>
</gene>
<dbReference type="Pfam" id="PF13439">
    <property type="entry name" value="Glyco_transf_4"/>
    <property type="match status" value="2"/>
</dbReference>
<dbReference type="PANTHER" id="PTHR12526">
    <property type="entry name" value="GLYCOSYLTRANSFERASE"/>
    <property type="match status" value="1"/>
</dbReference>
<accession>A0A7H2BE53</accession>
<dbReference type="SUPFAM" id="SSF53756">
    <property type="entry name" value="UDP-Glycosyltransferase/glycogen phosphorylase"/>
    <property type="match status" value="2"/>
</dbReference>
<dbReference type="GeneID" id="96622840"/>